<organism evidence="2 3">
    <name type="scientific">Actinomadura syzygii</name>
    <dbReference type="NCBI Taxonomy" id="1427538"/>
    <lineage>
        <taxon>Bacteria</taxon>
        <taxon>Bacillati</taxon>
        <taxon>Actinomycetota</taxon>
        <taxon>Actinomycetes</taxon>
        <taxon>Streptosporangiales</taxon>
        <taxon>Thermomonosporaceae</taxon>
        <taxon>Actinomadura</taxon>
    </lineage>
</organism>
<dbReference type="Proteomes" id="UP000322634">
    <property type="component" value="Unassembled WGS sequence"/>
</dbReference>
<protein>
    <submittedName>
        <fullName evidence="2">Alpha/beta hydrolase</fullName>
    </submittedName>
</protein>
<dbReference type="EMBL" id="VSFF01000005">
    <property type="protein sequence ID" value="TYC15128.1"/>
    <property type="molecule type" value="Genomic_DNA"/>
</dbReference>
<proteinExistence type="predicted"/>
<evidence type="ECO:0000259" key="1">
    <source>
        <dbReference type="Pfam" id="PF12697"/>
    </source>
</evidence>
<dbReference type="GO" id="GO:0046464">
    <property type="term" value="P:acylglycerol catabolic process"/>
    <property type="evidence" value="ECO:0007669"/>
    <property type="project" value="TreeGrafter"/>
</dbReference>
<dbReference type="PANTHER" id="PTHR43798:SF5">
    <property type="entry name" value="MONOACYLGLYCEROL LIPASE ABHD6"/>
    <property type="match status" value="1"/>
</dbReference>
<dbReference type="GO" id="GO:0047372">
    <property type="term" value="F:monoacylglycerol lipase activity"/>
    <property type="evidence" value="ECO:0007669"/>
    <property type="project" value="TreeGrafter"/>
</dbReference>
<reference evidence="2 3" key="1">
    <citation type="submission" date="2019-08" db="EMBL/GenBank/DDBJ databases">
        <title>Actinomadura sp. nov. CYP1-5 isolated from mountain soil.</title>
        <authorList>
            <person name="Songsumanus A."/>
            <person name="Kuncharoen N."/>
            <person name="Kudo T."/>
            <person name="Yuki M."/>
            <person name="Igarashi Y."/>
            <person name="Tanasupawat S."/>
        </authorList>
    </citation>
    <scope>NUCLEOTIDE SEQUENCE [LARGE SCALE GENOMIC DNA]</scope>
    <source>
        <strain evidence="2 3">GKU157</strain>
    </source>
</reference>
<dbReference type="OrthoDB" id="3866834at2"/>
<dbReference type="InterPro" id="IPR050266">
    <property type="entry name" value="AB_hydrolase_sf"/>
</dbReference>
<accession>A0A5D0U9U9</accession>
<dbReference type="InterPro" id="IPR029058">
    <property type="entry name" value="AB_hydrolase_fold"/>
</dbReference>
<gene>
    <name evidence="2" type="ORF">FXF65_13550</name>
</gene>
<dbReference type="InterPro" id="IPR000073">
    <property type="entry name" value="AB_hydrolase_1"/>
</dbReference>
<dbReference type="AlphaFoldDB" id="A0A5D0U9U9"/>
<keyword evidence="3" id="KW-1185">Reference proteome</keyword>
<dbReference type="GO" id="GO:0016020">
    <property type="term" value="C:membrane"/>
    <property type="evidence" value="ECO:0007669"/>
    <property type="project" value="TreeGrafter"/>
</dbReference>
<dbReference type="Gene3D" id="3.40.50.1820">
    <property type="entry name" value="alpha/beta hydrolase"/>
    <property type="match status" value="1"/>
</dbReference>
<name>A0A5D0U9U9_9ACTN</name>
<comment type="caution">
    <text evidence="2">The sequence shown here is derived from an EMBL/GenBank/DDBJ whole genome shotgun (WGS) entry which is preliminary data.</text>
</comment>
<dbReference type="PANTHER" id="PTHR43798">
    <property type="entry name" value="MONOACYLGLYCEROL LIPASE"/>
    <property type="match status" value="1"/>
</dbReference>
<evidence type="ECO:0000313" key="3">
    <source>
        <dbReference type="Proteomes" id="UP000322634"/>
    </source>
</evidence>
<evidence type="ECO:0000313" key="2">
    <source>
        <dbReference type="EMBL" id="TYC15128.1"/>
    </source>
</evidence>
<dbReference type="Pfam" id="PF12697">
    <property type="entry name" value="Abhydrolase_6"/>
    <property type="match status" value="1"/>
</dbReference>
<keyword evidence="2" id="KW-0378">Hydrolase</keyword>
<dbReference type="RefSeq" id="WP_148350278.1">
    <property type="nucleotide sequence ID" value="NZ_JBHSBF010000027.1"/>
</dbReference>
<feature type="domain" description="AB hydrolase-1" evidence="1">
    <location>
        <begin position="22"/>
        <end position="249"/>
    </location>
</feature>
<sequence length="258" mass="27650">MAEITVGKARISYRTEGSGPPVVLVHGVGPGSFMWDGILDRFTSRNTVYLPDLSGSDSASDDGAPLTIETLAEQVSAVIEDAGTGPADVVGFSLGAPTAAAAAALRPDLVRRLVVAAGWAHTEDVYIQQLIALWLSIANSPEGFGRLGTLTSFARPHLNEIGYEAAEGAHGFMQPNDGRLRQLDLVRRVDVRPLLSRIEAPTLAIGCTRDLTIPVENHRDLSNRIAGSDYAELDTGHVALMERPDEFAKLIQDFLARP</sequence>
<dbReference type="SUPFAM" id="SSF53474">
    <property type="entry name" value="alpha/beta-Hydrolases"/>
    <property type="match status" value="1"/>
</dbReference>